<dbReference type="InterPro" id="IPR010071">
    <property type="entry name" value="AA_adenyl_dom"/>
</dbReference>
<proteinExistence type="predicted"/>
<dbReference type="GO" id="GO:0009366">
    <property type="term" value="C:enterobactin synthetase complex"/>
    <property type="evidence" value="ECO:0007669"/>
    <property type="project" value="TreeGrafter"/>
</dbReference>
<dbReference type="SMART" id="SM00823">
    <property type="entry name" value="PKS_PP"/>
    <property type="match status" value="3"/>
</dbReference>
<dbReference type="GO" id="GO:0072330">
    <property type="term" value="P:monocarboxylic acid biosynthetic process"/>
    <property type="evidence" value="ECO:0007669"/>
    <property type="project" value="UniProtKB-ARBA"/>
</dbReference>
<dbReference type="InterPro" id="IPR001242">
    <property type="entry name" value="Condensation_dom"/>
</dbReference>
<reference evidence="6" key="1">
    <citation type="submission" date="2009-01" db="EMBL/GenBank/DDBJ databases">
        <title>Complete sequence of chromosome of Arthrobacter chlorophenolicus A6.</title>
        <authorList>
            <consortium name="US DOE Joint Genome Institute"/>
            <person name="Lucas S."/>
            <person name="Copeland A."/>
            <person name="Lapidus A."/>
            <person name="Glavina del Rio T."/>
            <person name="Tice H."/>
            <person name="Bruce D."/>
            <person name="Goodwin L."/>
            <person name="Pitluck S."/>
            <person name="Goltsman E."/>
            <person name="Clum A."/>
            <person name="Larimer F."/>
            <person name="Land M."/>
            <person name="Hauser L."/>
            <person name="Kyrpides N."/>
            <person name="Mikhailova N."/>
            <person name="Jansson J."/>
            <person name="Richardson P."/>
        </authorList>
    </citation>
    <scope>NUCLEOTIDE SEQUENCE [LARGE SCALE GENOMIC DNA]</scope>
    <source>
        <strain evidence="6">A6</strain>
    </source>
</reference>
<dbReference type="InterPro" id="IPR020845">
    <property type="entry name" value="AMP-binding_CS"/>
</dbReference>
<dbReference type="Gene3D" id="3.40.50.1820">
    <property type="entry name" value="alpha/beta hydrolase"/>
    <property type="match status" value="2"/>
</dbReference>
<keyword evidence="2" id="KW-0596">Phosphopantetheine</keyword>
<dbReference type="NCBIfam" id="TIGR01733">
    <property type="entry name" value="AA-adenyl-dom"/>
    <property type="match status" value="3"/>
</dbReference>
<dbReference type="KEGG" id="ach:Achl_1746"/>
<gene>
    <name evidence="6" type="ordered locus">Achl_1746</name>
</gene>
<dbReference type="InterPro" id="IPR036736">
    <property type="entry name" value="ACP-like_sf"/>
</dbReference>
<keyword evidence="7" id="KW-1185">Reference proteome</keyword>
<comment type="cofactor">
    <cofactor evidence="1">
        <name>pantetheine 4'-phosphate</name>
        <dbReference type="ChEBI" id="CHEBI:47942"/>
    </cofactor>
</comment>
<dbReference type="RefSeq" id="WP_015936947.1">
    <property type="nucleotide sequence ID" value="NC_011886.1"/>
</dbReference>
<dbReference type="Gene3D" id="3.30.559.30">
    <property type="entry name" value="Nonribosomal peptide synthetase, condensation domain"/>
    <property type="match status" value="3"/>
</dbReference>
<dbReference type="SMART" id="SM00824">
    <property type="entry name" value="PKS_TE"/>
    <property type="match status" value="1"/>
</dbReference>
<feature type="domain" description="Carrier" evidence="5">
    <location>
        <begin position="2064"/>
        <end position="2139"/>
    </location>
</feature>
<protein>
    <submittedName>
        <fullName evidence="6">Amino acid adenylation domain protein</fullName>
    </submittedName>
</protein>
<name>B8H706_PSECP</name>
<dbReference type="GO" id="GO:0008610">
    <property type="term" value="P:lipid biosynthetic process"/>
    <property type="evidence" value="ECO:0007669"/>
    <property type="project" value="UniProtKB-ARBA"/>
</dbReference>
<dbReference type="OrthoDB" id="2472181at2"/>
<dbReference type="Gene3D" id="3.30.559.10">
    <property type="entry name" value="Chloramphenicol acetyltransferase-like domain"/>
    <property type="match status" value="3"/>
</dbReference>
<dbReference type="FunFam" id="3.30.559.10:FF:000012">
    <property type="entry name" value="Non-ribosomal peptide synthetase"/>
    <property type="match status" value="1"/>
</dbReference>
<evidence type="ECO:0000313" key="7">
    <source>
        <dbReference type="Proteomes" id="UP000002505"/>
    </source>
</evidence>
<dbReference type="eggNOG" id="COG3319">
    <property type="taxonomic scope" value="Bacteria"/>
</dbReference>
<dbReference type="CDD" id="cd05930">
    <property type="entry name" value="A_NRPS"/>
    <property type="match status" value="3"/>
</dbReference>
<dbReference type="GO" id="GO:0043041">
    <property type="term" value="P:amino acid activation for nonribosomal peptide biosynthetic process"/>
    <property type="evidence" value="ECO:0007669"/>
    <property type="project" value="TreeGrafter"/>
</dbReference>
<dbReference type="GO" id="GO:0031177">
    <property type="term" value="F:phosphopantetheine binding"/>
    <property type="evidence" value="ECO:0007669"/>
    <property type="project" value="InterPro"/>
</dbReference>
<keyword evidence="3" id="KW-0597">Phosphoprotein</keyword>
<feature type="domain" description="Carrier" evidence="5">
    <location>
        <begin position="3185"/>
        <end position="3260"/>
    </location>
</feature>
<feature type="region of interest" description="Disordered" evidence="4">
    <location>
        <begin position="3166"/>
        <end position="3191"/>
    </location>
</feature>
<dbReference type="InterPro" id="IPR000873">
    <property type="entry name" value="AMP-dep_synth/lig_dom"/>
</dbReference>
<dbReference type="InterPro" id="IPR023213">
    <property type="entry name" value="CAT-like_dom_sf"/>
</dbReference>
<dbReference type="InterPro" id="IPR045851">
    <property type="entry name" value="AMP-bd_C_sf"/>
</dbReference>
<dbReference type="GO" id="GO:0005829">
    <property type="term" value="C:cytosol"/>
    <property type="evidence" value="ECO:0007669"/>
    <property type="project" value="TreeGrafter"/>
</dbReference>
<dbReference type="GO" id="GO:0009239">
    <property type="term" value="P:enterobactin biosynthetic process"/>
    <property type="evidence" value="ECO:0007669"/>
    <property type="project" value="TreeGrafter"/>
</dbReference>
<dbReference type="GO" id="GO:0047527">
    <property type="term" value="F:2,3-dihydroxybenzoate-serine ligase activity"/>
    <property type="evidence" value="ECO:0007669"/>
    <property type="project" value="TreeGrafter"/>
</dbReference>
<dbReference type="Gene3D" id="2.30.38.10">
    <property type="entry name" value="Luciferase, Domain 3"/>
    <property type="match status" value="3"/>
</dbReference>
<dbReference type="Pfam" id="PF00975">
    <property type="entry name" value="Thioesterase"/>
    <property type="match status" value="1"/>
</dbReference>
<dbReference type="SUPFAM" id="SSF47336">
    <property type="entry name" value="ACP-like"/>
    <property type="match status" value="3"/>
</dbReference>
<dbReference type="InterPro" id="IPR020806">
    <property type="entry name" value="PKS_PP-bd"/>
</dbReference>
<dbReference type="PROSITE" id="PS50075">
    <property type="entry name" value="CARRIER"/>
    <property type="match status" value="3"/>
</dbReference>
<dbReference type="PROSITE" id="PS00012">
    <property type="entry name" value="PHOSPHOPANTETHEINE"/>
    <property type="match status" value="1"/>
</dbReference>
<dbReference type="InterPro" id="IPR029058">
    <property type="entry name" value="AB_hydrolase_fold"/>
</dbReference>
<feature type="domain" description="Carrier" evidence="5">
    <location>
        <begin position="989"/>
        <end position="1064"/>
    </location>
</feature>
<evidence type="ECO:0000256" key="1">
    <source>
        <dbReference type="ARBA" id="ARBA00001957"/>
    </source>
</evidence>
<dbReference type="NCBIfam" id="NF003417">
    <property type="entry name" value="PRK04813.1"/>
    <property type="match status" value="3"/>
</dbReference>
<dbReference type="Proteomes" id="UP000002505">
    <property type="component" value="Chromosome"/>
</dbReference>
<dbReference type="Pfam" id="PF00550">
    <property type="entry name" value="PP-binding"/>
    <property type="match status" value="3"/>
</dbReference>
<sequence length="3532" mass="370646">MSHNALNSPARPASPRLDLTQAQRGIWYAQKLAPENPMFQIGQFVEITGPLDHGVLAAALEQGIAGTEALTMAFSEDKDGPFQYPRPRPAILEVTDLAGATDPEAQARALMDADLALPRDPSSDHMLHTELIRLAPERHFFYQRVHHLLLDGYSAVLVLRRVAELYNTILANDGGGQATGEGAGFARFADLLAAEAGYAGSDGAATDRAFWDGELAEAPPATGLAGRPNGAAGSLIRASVALPSAAAMALEGAPASAPALVLTTASLYLHRITGERTVSVALPVTARRGHLAKSTPSMLSNIVPVKLTVDPGETVAATAAAVGRTLRGALVHQRFRYEDLDTGGGYLGPAVNILPVLDTIAFGEARGAMNILSTGPIDDLSIVVHGLGAGGAAPQPTVQFEANAAMYTQDVLAGHLDRFVRLLEHVATRPDAVVADLAVTTPAEEQQLLAAGQAHGQHLPGHTIVEEFQQNAAAQPDQTAVVATEGTLTFAELESRSNQLARFLAGHGAGPGSTVAVRLDRGLLLPIALLAILKCGAAYLPLDPDYPAGRVEGMLHDAAPLRILTSAAFTAAGSAEGNPPAPGHEELATDVPVTVLDSALMEACLAGKDGSAPPPAAGQQDLAYVIFTSGSTGRPKGVGVEHLALLNLYTSHRDTIFAPAEARLGRKLRVAHTAGLSFDASWDPILWLVAGHVLHLVDNGTRRDPEALSAYLAEAGIDSIETTPSFAKVLVAGGLFDQERHPSVVALGGEAVDTQLWEDLAGRNGVVAYNFYGPTETTVDSLTAVMEAGTAPTLGGSVANTRHYILDSGLNPVPDNAVGELYVAGINLARGYLDQPGLSSERFVADPFALDGSRMYRTGDIVRRRDDGTLEFRGRLDGQVKIRGFRIEPAEIEQVLRALPGVDQAAVTVGTNRAGYDQLLAYVTPASTSDGGPQHPLDTADLRRQARRHLPDYMVPATVTSIPVLPLTPNGKLDVQALPVPEQDTSATTPRNEPERIVAAAFRDVLGLESVGLEDDFFDLGGHSLLATRLVALLRDRTGTAPALRTVFEKTTVAALAETLDLGTAPARPLAAVTRPAVLPLSFAQRRLWFLNRLDPAAGTYNIPVVLDLRGPLDVAALAAALGEVTDRHETLRTVFPLVDGEPAQRILPPAEGRPSLVAVECSTTGLPDALAAETGRGFDLGRDLPLRAVLFQLAPDHHVLAVTLHHIAADGWSLAPLARDLSVAYNHLAAGTDVELPPLPVQYADYTLWQRSELGSESDPESPISRQLEFWARELRGAPEELLLPFDRARGTSGDAAHPDGGPASSVSLNIGRETAERLNTLAREHNASLFMVLQAAFAALLTKTGAGDDIPLGTPVAGRTDTQLDSLVGFFVNTLVLRTNTSGNPTAGELVESVRYTNLHAYANQDAPFERVVEELNPSRSQHRHPLFQVMLTLQNTATTPLAMDGLEATADQAREAAGAKFDLLLDLAERSGGLTGSLAYDPALFNADTAQLLADGFLAVVDQFAADPAVTLDRLRIQSPEQHALVLAHSTAHTSADSYGDGTGQTVVDAFLATAARTPSAPAVVDAGGPAACLTFGRLRQRVESVARGLVALGVQPGDRVAVALPRTADVATAALAVLAAGGVYIPVDLTYPAERIAMILDDGGPALVLAAPEGPGQAGPVPAARTVTLEMLIAAGTGIAHADLAGRRPAPDDLAYVLFTSGSTGRPKGVAVSHGALANLYSHHLRTLYTPRFEAARGATVSVAHIAGLGFDAAWDPMLWLVAGAELHIVADDVRTNAQALASYCRAHAIGVLETTPTYAGQLLQFGLGAQPASPAADTGQPLPLLLLLGGEAVPAGLWATLSGMPGVDAWNFYGPTEFTVDSSTARIQGSRPTIGTGIANTGTLVLDQHLALVPLGIPGELYLAGPGMARGYHQRPGETASRFVANPYAKDGSRMYRTGDLVRRTGDGTLEFVARNDEQVKVRGFRVEPGEIEAALAAHDQVDRAVVLPDGEPAQRLIAYYTGTAAPEDIRTHAAERLPDYMVPAILMPIPDIPLTPHGKLDRKALPAPAVSTARVGAAPHTPDEHAMAAAFAAVLAVDNVSMGDDFFALGGHSLLAIDLMARIRIAFGRELPLRTLFDAPTPAGLLAALRPGTADTGTGTIEAGNADAPGIAANTATAGAEVMPLGEWLDTAGATRPEHLELSHAQARMWFLNQLDPGAADYNISLAVRLTGALDEQALASAVKALFHRHEVLRTVYPETGGVPGQHILATGNASWMNLALSTATSEDNLREELQAQASRGFDVRTEVPLRAGLIRIHAEAGESAQEAEPQWVLHLVIHHIAGDGASLAPLARDLSAAYSAALASADGEPATQALAPLPLQYADFSAWQRQQLAGPALAEKVGHWRHALAGLPPELMLPADHQRPRTARQPGGQVGFRVSPESVAALSTLASSSNASLFMALHAGLAGYLLRTGAGEDLVIGSPTAGRADPLLAPMVGFFVNTLPLRVNAAGDPGLRTLLDRSRASILDAFDHDDVPFERLVEAVAPERELGRHPLFQTMLTVDSDVPAVPQLPGVTVVPEPEAGTGEAKFDLSFTLRPDAEGGLAGTLDYNSAMFESATAQRLAAGFTRLLDLAASAPDVPLSALPLLEEHEARDLVAATSGSHAGTAALGAGPAPGQAPGHADQDIPAAFAAAVRATPDAVALVSDAGSLSFADLEASAERVAAGLTAAGAGGGLVSVMLPRSAGTVEGLLGVLLAGSAYNPIDTAYPDNRVAAILEDAAPEAVLTSSAVAPRLSGILAGLDLEPRLLLIEDLAHSTAQVPMPNRARDPRELASVMFTSGSTGRPKGVEVSHGALAALLASHRETLLAGISRRKVAHTTGVGFDASWDPILWLAAGHELHLLSDDLRRDPSALAGYFVRQGISAWETTPGYLHQLLAEPGFAAHLANHPRGREAFSLALGGEAFDAGLWTSVAALAGVRAWNLYGPTEATVDTVVASVADSDAPVLGRPTARTRLYVLDDRLQHALPGAAGELYIAGAQLARGYRGRPDLTAERFVPDPFHGGGERMYRTGDVVYRHPDGRLVFAGRNDGQLKIRGFRVEPGEVESVLRAAPGVRAAVVRAVGEGSAARLAGYVVASGDAAEDLPDAVRRHAQAALPDYMVPSVVMVIPEVPLTPHGKVDANALPDASTAGRSGGRAPRSPQEKTVAGIFAEVLTLDRVGVDESFFELGGHSFLAQPLVAKVNAALGTDLQVQSLFRAPTVEGLLLEAANGSRASVADSLRQVLPLRTAGSKAPLFAVHPASGIGWGFASMLGQLDPERPLIGLQMPGMEPGRTSQVEAATLTELADDYIARIRSVQPEGPYHLLGWSFGGYLAHRLATRLQERGHEVAFLAILDAFPDNQEGNTAPGEDQALWASYLEAQGYDLTGEDLAGVDVHRAQEILRANHNPVGTVPTDSVEAMARNFPILARLIRDERPQLFTGDLLFFRATEQVPPGTPGSASWSPFVTGAITDVPVGERHSQLLSDRALRTIMPALAIRLGGGTE</sequence>
<dbReference type="HOGENOM" id="CLU_000022_0_15_11"/>
<dbReference type="Gene3D" id="3.40.50.980">
    <property type="match status" value="6"/>
</dbReference>
<dbReference type="SUPFAM" id="SSF53474">
    <property type="entry name" value="alpha/beta-Hydrolases"/>
    <property type="match status" value="1"/>
</dbReference>
<dbReference type="InterPro" id="IPR006162">
    <property type="entry name" value="Ppantetheine_attach_site"/>
</dbReference>
<dbReference type="InterPro" id="IPR020802">
    <property type="entry name" value="TesA-like"/>
</dbReference>
<dbReference type="PROSITE" id="PS00455">
    <property type="entry name" value="AMP_BINDING"/>
    <property type="match status" value="3"/>
</dbReference>
<dbReference type="SUPFAM" id="SSF52777">
    <property type="entry name" value="CoA-dependent acyltransferases"/>
    <property type="match status" value="6"/>
</dbReference>
<feature type="region of interest" description="Disordered" evidence="4">
    <location>
        <begin position="1290"/>
        <end position="1309"/>
    </location>
</feature>
<dbReference type="InterPro" id="IPR009081">
    <property type="entry name" value="PP-bd_ACP"/>
</dbReference>
<accession>B8H706</accession>
<dbReference type="Pfam" id="PF00501">
    <property type="entry name" value="AMP-binding"/>
    <property type="match status" value="3"/>
</dbReference>
<dbReference type="Pfam" id="PF00668">
    <property type="entry name" value="Condensation"/>
    <property type="match status" value="3"/>
</dbReference>
<evidence type="ECO:0000259" key="5">
    <source>
        <dbReference type="PROSITE" id="PS50075"/>
    </source>
</evidence>
<dbReference type="Gene3D" id="3.30.300.30">
    <property type="match status" value="3"/>
</dbReference>
<dbReference type="PANTHER" id="PTHR45527">
    <property type="entry name" value="NONRIBOSOMAL PEPTIDE SYNTHETASE"/>
    <property type="match status" value="1"/>
</dbReference>
<dbReference type="STRING" id="452863.Achl_1746"/>
<evidence type="ECO:0000256" key="3">
    <source>
        <dbReference type="ARBA" id="ARBA00022553"/>
    </source>
</evidence>
<dbReference type="InterPro" id="IPR025110">
    <property type="entry name" value="AMP-bd_C"/>
</dbReference>
<evidence type="ECO:0000256" key="2">
    <source>
        <dbReference type="ARBA" id="ARBA00022450"/>
    </source>
</evidence>
<dbReference type="CDD" id="cd19540">
    <property type="entry name" value="LCL_NRPS-like"/>
    <property type="match status" value="2"/>
</dbReference>
<dbReference type="SUPFAM" id="SSF56801">
    <property type="entry name" value="Acetyl-CoA synthetase-like"/>
    <property type="match status" value="3"/>
</dbReference>
<organism evidence="6 7">
    <name type="scientific">Pseudarthrobacter chlorophenolicus (strain ATCC 700700 / DSM 12829 / CIP 107037 / JCM 12360 / KCTC 9906 / NCIMB 13794 / A6)</name>
    <name type="common">Arthrobacter chlorophenolicus</name>
    <dbReference type="NCBI Taxonomy" id="452863"/>
    <lineage>
        <taxon>Bacteria</taxon>
        <taxon>Bacillati</taxon>
        <taxon>Actinomycetota</taxon>
        <taxon>Actinomycetes</taxon>
        <taxon>Micrococcales</taxon>
        <taxon>Micrococcaceae</taxon>
        <taxon>Pseudarthrobacter</taxon>
    </lineage>
</organism>
<evidence type="ECO:0000313" key="6">
    <source>
        <dbReference type="EMBL" id="ACL39727.1"/>
    </source>
</evidence>
<dbReference type="EMBL" id="CP001341">
    <property type="protein sequence ID" value="ACL39727.1"/>
    <property type="molecule type" value="Genomic_DNA"/>
</dbReference>
<dbReference type="PANTHER" id="PTHR45527:SF1">
    <property type="entry name" value="FATTY ACID SYNTHASE"/>
    <property type="match status" value="1"/>
</dbReference>
<dbReference type="Pfam" id="PF13193">
    <property type="entry name" value="AMP-binding_C"/>
    <property type="match status" value="3"/>
</dbReference>
<dbReference type="FunFam" id="1.10.1200.10:FF:000016">
    <property type="entry name" value="Non-ribosomal peptide synthase"/>
    <property type="match status" value="1"/>
</dbReference>
<dbReference type="InterPro" id="IPR001031">
    <property type="entry name" value="Thioesterase"/>
</dbReference>
<dbReference type="eggNOG" id="COG1020">
    <property type="taxonomic scope" value="Bacteria"/>
</dbReference>
<dbReference type="Gene3D" id="1.10.1200.10">
    <property type="entry name" value="ACP-like"/>
    <property type="match status" value="1"/>
</dbReference>
<evidence type="ECO:0000256" key="4">
    <source>
        <dbReference type="SAM" id="MobiDB-lite"/>
    </source>
</evidence>